<feature type="transmembrane region" description="Helical" evidence="7">
    <location>
        <begin position="457"/>
        <end position="476"/>
    </location>
</feature>
<dbReference type="EMBL" id="JBFOLK010000004">
    <property type="protein sequence ID" value="KAL2519216.1"/>
    <property type="molecule type" value="Genomic_DNA"/>
</dbReference>
<dbReference type="Pfam" id="PF06075">
    <property type="entry name" value="DUF936"/>
    <property type="match status" value="1"/>
</dbReference>
<dbReference type="AlphaFoldDB" id="A0ABD1U2I5"/>
<evidence type="ECO:0000313" key="10">
    <source>
        <dbReference type="EMBL" id="KAL2519216.1"/>
    </source>
</evidence>
<feature type="domain" description="DUF936" evidence="9">
    <location>
        <begin position="5"/>
        <end position="49"/>
    </location>
</feature>
<dbReference type="InterPro" id="IPR013057">
    <property type="entry name" value="AA_transpt_TM"/>
</dbReference>
<name>A0ABD1U2I5_9LAMI</name>
<comment type="subcellular location">
    <subcellularLocation>
        <location evidence="1">Membrane</location>
        <topology evidence="1">Multi-pass membrane protein</topology>
    </subcellularLocation>
</comment>
<keyword evidence="11" id="KW-1185">Reference proteome</keyword>
<keyword evidence="3" id="KW-0029">Amino-acid transport</keyword>
<feature type="transmembrane region" description="Helical" evidence="7">
    <location>
        <begin position="299"/>
        <end position="323"/>
    </location>
</feature>
<feature type="transmembrane region" description="Helical" evidence="7">
    <location>
        <begin position="568"/>
        <end position="590"/>
    </location>
</feature>
<dbReference type="GO" id="GO:0006865">
    <property type="term" value="P:amino acid transport"/>
    <property type="evidence" value="ECO:0007669"/>
    <property type="project" value="UniProtKB-KW"/>
</dbReference>
<dbReference type="Proteomes" id="UP001604336">
    <property type="component" value="Unassembled WGS sequence"/>
</dbReference>
<gene>
    <name evidence="10" type="ORF">Adt_15463</name>
</gene>
<evidence type="ECO:0000256" key="4">
    <source>
        <dbReference type="ARBA" id="ARBA00022989"/>
    </source>
</evidence>
<comment type="caution">
    <text evidence="10">The sequence shown here is derived from an EMBL/GenBank/DDBJ whole genome shotgun (WGS) entry which is preliminary data.</text>
</comment>
<protein>
    <submittedName>
        <fullName evidence="10">Transmembrane amino acid transporter family protein</fullName>
    </submittedName>
</protein>
<feature type="transmembrane region" description="Helical" evidence="7">
    <location>
        <begin position="217"/>
        <end position="239"/>
    </location>
</feature>
<feature type="transmembrane region" description="Helical" evidence="7">
    <location>
        <begin position="602"/>
        <end position="621"/>
    </location>
</feature>
<keyword evidence="3" id="KW-0813">Transport</keyword>
<feature type="domain" description="Amino acid transporter transmembrane" evidence="8">
    <location>
        <begin position="218"/>
        <end position="622"/>
    </location>
</feature>
<evidence type="ECO:0000256" key="6">
    <source>
        <dbReference type="SAM" id="MobiDB-lite"/>
    </source>
</evidence>
<feature type="transmembrane region" description="Helical" evidence="7">
    <location>
        <begin position="376"/>
        <end position="397"/>
    </location>
</feature>
<dbReference type="InterPro" id="IPR048297">
    <property type="entry name" value="DUF936_dom_pln"/>
</dbReference>
<evidence type="ECO:0000313" key="11">
    <source>
        <dbReference type="Proteomes" id="UP001604336"/>
    </source>
</evidence>
<keyword evidence="2 7" id="KW-0812">Transmembrane</keyword>
<evidence type="ECO:0000256" key="3">
    <source>
        <dbReference type="ARBA" id="ARBA00022970"/>
    </source>
</evidence>
<evidence type="ECO:0000256" key="2">
    <source>
        <dbReference type="ARBA" id="ARBA00022692"/>
    </source>
</evidence>
<sequence>MPNSTDVLQLGQFVHLDRFVFDSSPVSIAANVRPIVGHHPFIRTLEPLIAQIHLLEIGGLGSVSSVADGKETKVSRQVSAPKENESVNVNYVNEQDSNDRTGSKKGSKRFSSPEGLKQRSMSSGKKAPAVERDPSAAEKLGKRSASHVPSKCVVVFFDFHLQNQTMTIKAMNGHKKNKNLSRKWKKDAVSVEVSDEKVPLLLKNAEKSTTADQEFSGASFSGAVFNLSTTIIGAGIMALPATMNVLGLVLGIALIVFVGILTEFSVGMLLRFSKAGGAVSYGGVMGDAFGNVGRRISEVCVVINNIGVLIVYMIIIGDVLSGTSSNGIQHSGLVEGWFGEHWWNGRAIVLLVTTLVVLAPLSCFKRMDSLRYTSALAVFLAFVFLVITVYIAVFKLVKGTIGMPRLFPDITDINSVWRLFTVVPVLVTSYVCHFNVHSIENELEDSSRIRSVVQTSLALCSIVYIMTSFFGFLLFGDATLDDVLANFDSNLGIPYSSLLNDTVRVSYIVHLMLVFPIIFHPLRLNLDGLLFPSSDPLVTDNYRFALITVGLLSVVFLGANFIPSIWDAFQFTGATSAVCIGFIFPAAIALRDAHGIATKKDKILAVFMIGLAVFTNLMAIYSDAYTIFKRNASPRE</sequence>
<dbReference type="Pfam" id="PF01490">
    <property type="entry name" value="Aa_trans"/>
    <property type="match status" value="1"/>
</dbReference>
<dbReference type="PANTHER" id="PTHR22950">
    <property type="entry name" value="AMINO ACID TRANSPORTER"/>
    <property type="match status" value="1"/>
</dbReference>
<feature type="transmembrane region" description="Helical" evidence="7">
    <location>
        <begin position="417"/>
        <end position="436"/>
    </location>
</feature>
<evidence type="ECO:0000256" key="1">
    <source>
        <dbReference type="ARBA" id="ARBA00004141"/>
    </source>
</evidence>
<dbReference type="PANTHER" id="PTHR22950:SF643">
    <property type="entry name" value="AMINO ACID TRANSPORTER AVT6A"/>
    <property type="match status" value="1"/>
</dbReference>
<proteinExistence type="predicted"/>
<evidence type="ECO:0000256" key="5">
    <source>
        <dbReference type="ARBA" id="ARBA00023136"/>
    </source>
</evidence>
<keyword evidence="5 7" id="KW-0472">Membrane</keyword>
<feature type="transmembrane region" description="Helical" evidence="7">
    <location>
        <begin position="343"/>
        <end position="364"/>
    </location>
</feature>
<evidence type="ECO:0000259" key="9">
    <source>
        <dbReference type="Pfam" id="PF06075"/>
    </source>
</evidence>
<evidence type="ECO:0000259" key="8">
    <source>
        <dbReference type="Pfam" id="PF01490"/>
    </source>
</evidence>
<reference evidence="11" key="1">
    <citation type="submission" date="2024-07" db="EMBL/GenBank/DDBJ databases">
        <title>Two chromosome-level genome assemblies of Korean endemic species Abeliophyllum distichum and Forsythia ovata (Oleaceae).</title>
        <authorList>
            <person name="Jang H."/>
        </authorList>
    </citation>
    <scope>NUCLEOTIDE SEQUENCE [LARGE SCALE GENOMIC DNA]</scope>
</reference>
<feature type="compositionally biased region" description="Basic and acidic residues" evidence="6">
    <location>
        <begin position="128"/>
        <end position="141"/>
    </location>
</feature>
<feature type="transmembrane region" description="Helical" evidence="7">
    <location>
        <begin position="505"/>
        <end position="522"/>
    </location>
</feature>
<feature type="transmembrane region" description="Helical" evidence="7">
    <location>
        <begin position="245"/>
        <end position="270"/>
    </location>
</feature>
<feature type="transmembrane region" description="Helical" evidence="7">
    <location>
        <begin position="542"/>
        <end position="562"/>
    </location>
</feature>
<dbReference type="GO" id="GO:0031090">
    <property type="term" value="C:organelle membrane"/>
    <property type="evidence" value="ECO:0007669"/>
    <property type="project" value="UniProtKB-ARBA"/>
</dbReference>
<accession>A0ABD1U2I5</accession>
<evidence type="ECO:0000256" key="7">
    <source>
        <dbReference type="SAM" id="Phobius"/>
    </source>
</evidence>
<keyword evidence="4 7" id="KW-1133">Transmembrane helix</keyword>
<organism evidence="10 11">
    <name type="scientific">Abeliophyllum distichum</name>
    <dbReference type="NCBI Taxonomy" id="126358"/>
    <lineage>
        <taxon>Eukaryota</taxon>
        <taxon>Viridiplantae</taxon>
        <taxon>Streptophyta</taxon>
        <taxon>Embryophyta</taxon>
        <taxon>Tracheophyta</taxon>
        <taxon>Spermatophyta</taxon>
        <taxon>Magnoliopsida</taxon>
        <taxon>eudicotyledons</taxon>
        <taxon>Gunneridae</taxon>
        <taxon>Pentapetalae</taxon>
        <taxon>asterids</taxon>
        <taxon>lamiids</taxon>
        <taxon>Lamiales</taxon>
        <taxon>Oleaceae</taxon>
        <taxon>Forsythieae</taxon>
        <taxon>Abeliophyllum</taxon>
    </lineage>
</organism>
<feature type="region of interest" description="Disordered" evidence="6">
    <location>
        <begin position="72"/>
        <end position="143"/>
    </location>
</feature>